<reference evidence="2 3" key="2">
    <citation type="journal article" date="2009" name="Proc. Natl. Acad. Sci. U.S.A.">
        <title>On the chimeric nature, thermophilic origin, and phylogenetic placement of the Thermotogales.</title>
        <authorList>
            <person name="Zhaxybayeva O."/>
            <person name="Swithers K.S."/>
            <person name="Lapierre P."/>
            <person name="Fournier G.P."/>
            <person name="Bickhart D.M."/>
            <person name="DeBoy R.T."/>
            <person name="Nelson K.E."/>
            <person name="Nesbo C.L."/>
            <person name="Doolittle W.F."/>
            <person name="Gogarten J.P."/>
            <person name="Noll K.M."/>
        </authorList>
    </citation>
    <scope>NUCLEOTIDE SEQUENCE [LARGE SCALE GENOMIC DNA]</scope>
    <source>
        <strain evidence="3">ATCC BAA-301 / DSM 14385 / NBRC 107922 / TMO</strain>
    </source>
</reference>
<feature type="transmembrane region" description="Helical" evidence="1">
    <location>
        <begin position="85"/>
        <end position="113"/>
    </location>
</feature>
<accession>A8F8J8</accession>
<feature type="transmembrane region" description="Helical" evidence="1">
    <location>
        <begin position="361"/>
        <end position="380"/>
    </location>
</feature>
<protein>
    <recommendedName>
        <fullName evidence="4">DUF1576 domain-containing protein</fullName>
    </recommendedName>
</protein>
<feature type="transmembrane region" description="Helical" evidence="1">
    <location>
        <begin position="386"/>
        <end position="407"/>
    </location>
</feature>
<dbReference type="eggNOG" id="ENOG502Z7MK">
    <property type="taxonomic scope" value="Bacteria"/>
</dbReference>
<proteinExistence type="predicted"/>
<feature type="transmembrane region" description="Helical" evidence="1">
    <location>
        <begin position="49"/>
        <end position="73"/>
    </location>
</feature>
<dbReference type="AlphaFoldDB" id="A8F8J8"/>
<evidence type="ECO:0000313" key="3">
    <source>
        <dbReference type="Proteomes" id="UP000002016"/>
    </source>
</evidence>
<keyword evidence="3" id="KW-1185">Reference proteome</keyword>
<feature type="transmembrane region" description="Helical" evidence="1">
    <location>
        <begin position="125"/>
        <end position="148"/>
    </location>
</feature>
<feature type="transmembrane region" description="Helical" evidence="1">
    <location>
        <begin position="259"/>
        <end position="289"/>
    </location>
</feature>
<feature type="transmembrane region" description="Helical" evidence="1">
    <location>
        <begin position="155"/>
        <end position="176"/>
    </location>
</feature>
<gene>
    <name evidence="2" type="ordered locus">Tlet_1928</name>
</gene>
<dbReference type="STRING" id="416591.Tlet_1928"/>
<feature type="transmembrane region" description="Helical" evidence="1">
    <location>
        <begin position="182"/>
        <end position="202"/>
    </location>
</feature>
<keyword evidence="1" id="KW-1133">Transmembrane helix</keyword>
<keyword evidence="1" id="KW-0472">Membrane</keyword>
<keyword evidence="1" id="KW-0812">Transmembrane</keyword>
<feature type="transmembrane region" description="Helical" evidence="1">
    <location>
        <begin position="214"/>
        <end position="239"/>
    </location>
</feature>
<dbReference type="InterPro" id="IPR011470">
    <property type="entry name" value="DUF1576"/>
</dbReference>
<evidence type="ECO:0000256" key="1">
    <source>
        <dbReference type="SAM" id="Phobius"/>
    </source>
</evidence>
<evidence type="ECO:0000313" key="2">
    <source>
        <dbReference type="EMBL" id="ABV34482.1"/>
    </source>
</evidence>
<dbReference type="EMBL" id="CP000812">
    <property type="protein sequence ID" value="ABV34482.1"/>
    <property type="molecule type" value="Genomic_DNA"/>
</dbReference>
<dbReference type="KEGG" id="tle:Tlet_1928"/>
<sequence length="412" mass="45372">MQKHRVFLYSFGFLFIIFGLITGGLWHPVDLIANLLKIITVPDYLLTDYIEIGGLSAAFINSGILMITFTWFLHLMKLPTTGLSFASILTVGGFALFGKNIFNVWPILIGVFLYSLYKREPFSRYVYVAYFGTAIALLVTQIAFFLPVKGVNEILVSYIVAIAIGFVLPDLAGYFLTTHKGYNLYNVGFTCGMIGMVAAALLRTYGYEIPTQKVWSIGNNIVLSIFLFFVFALMMYYGWKMNRKSLSNYSKLMKHSGRLVSDFVIFEGFPITLFNMGLLGFSMTFYVLITGSQLNGPTVGGILTVTGFGAFGKHPRNVLPVLFGITIGGLTNKYSLSDPNNVLAALFGTTLSPIAGEFGPIWGIIAGFLHIAVVNNVGFLHGGLNLYNNGFAAGLVAMFLIPLIKVIHKKED</sequence>
<dbReference type="Pfam" id="PF07613">
    <property type="entry name" value="DUF1576"/>
    <property type="match status" value="2"/>
</dbReference>
<feature type="transmembrane region" description="Helical" evidence="1">
    <location>
        <begin position="7"/>
        <end position="29"/>
    </location>
</feature>
<dbReference type="HOGENOM" id="CLU_031185_0_0_0"/>
<dbReference type="Proteomes" id="UP000002016">
    <property type="component" value="Chromosome"/>
</dbReference>
<name>A8F8J8_PSELT</name>
<dbReference type="RefSeq" id="WP_012003958.1">
    <property type="nucleotide sequence ID" value="NC_009828.1"/>
</dbReference>
<evidence type="ECO:0008006" key="4">
    <source>
        <dbReference type="Google" id="ProtNLM"/>
    </source>
</evidence>
<reference evidence="2 3" key="1">
    <citation type="submission" date="2007-08" db="EMBL/GenBank/DDBJ databases">
        <title>Complete sequence of Thermotoga lettingae TMO.</title>
        <authorList>
            <consortium name="US DOE Joint Genome Institute"/>
            <person name="Copeland A."/>
            <person name="Lucas S."/>
            <person name="Lapidus A."/>
            <person name="Barry K."/>
            <person name="Glavina del Rio T."/>
            <person name="Dalin E."/>
            <person name="Tice H."/>
            <person name="Pitluck S."/>
            <person name="Foster B."/>
            <person name="Bruce D."/>
            <person name="Schmutz J."/>
            <person name="Larimer F."/>
            <person name="Land M."/>
            <person name="Hauser L."/>
            <person name="Kyrpides N."/>
            <person name="Mikhailova N."/>
            <person name="Nelson K."/>
            <person name="Gogarten J.P."/>
            <person name="Noll K."/>
            <person name="Richardson P."/>
        </authorList>
    </citation>
    <scope>NUCLEOTIDE SEQUENCE [LARGE SCALE GENOMIC DNA]</scope>
    <source>
        <strain evidence="3">ATCC BAA-301 / DSM 14385 / NBRC 107922 / TMO</strain>
    </source>
</reference>
<organism evidence="2 3">
    <name type="scientific">Pseudothermotoga lettingae (strain ATCC BAA-301 / DSM 14385 / NBRC 107922 / TMO)</name>
    <name type="common">Thermotoga lettingae</name>
    <dbReference type="NCBI Taxonomy" id="416591"/>
    <lineage>
        <taxon>Bacteria</taxon>
        <taxon>Thermotogati</taxon>
        <taxon>Thermotogota</taxon>
        <taxon>Thermotogae</taxon>
        <taxon>Thermotogales</taxon>
        <taxon>Thermotogaceae</taxon>
        <taxon>Pseudothermotoga</taxon>
    </lineage>
</organism>